<accession>A0A8X6TDM8</accession>
<keyword evidence="3" id="KW-1185">Reference proteome</keyword>
<feature type="non-terminal residue" evidence="2">
    <location>
        <position position="1"/>
    </location>
</feature>
<feature type="compositionally biased region" description="Basic and acidic residues" evidence="1">
    <location>
        <begin position="1"/>
        <end position="16"/>
    </location>
</feature>
<reference evidence="2" key="1">
    <citation type="submission" date="2020-08" db="EMBL/GenBank/DDBJ databases">
        <title>Multicomponent nature underlies the extraordinary mechanical properties of spider dragline silk.</title>
        <authorList>
            <person name="Kono N."/>
            <person name="Nakamura H."/>
            <person name="Mori M."/>
            <person name="Yoshida Y."/>
            <person name="Ohtoshi R."/>
            <person name="Malay A.D."/>
            <person name="Moran D.A.P."/>
            <person name="Tomita M."/>
            <person name="Numata K."/>
            <person name="Arakawa K."/>
        </authorList>
    </citation>
    <scope>NUCLEOTIDE SEQUENCE</scope>
</reference>
<feature type="region of interest" description="Disordered" evidence="1">
    <location>
        <begin position="1"/>
        <end position="41"/>
    </location>
</feature>
<dbReference type="AlphaFoldDB" id="A0A8X6TDM8"/>
<evidence type="ECO:0000313" key="2">
    <source>
        <dbReference type="EMBL" id="GFS97208.1"/>
    </source>
</evidence>
<name>A0A8X6TDM8_NEPPI</name>
<sequence length="114" mass="13000">MQREHSTGRRASERATRRNLFHGPAGFRKETTTSRFPPSLLPPRQFTPLLGRRVFDKLRRIEYIKAVSIFTSSKSQQMAPNDLGSVHYSIRIPPTPCVSFPSVHSYGEKYLPLG</sequence>
<evidence type="ECO:0000256" key="1">
    <source>
        <dbReference type="SAM" id="MobiDB-lite"/>
    </source>
</evidence>
<organism evidence="2 3">
    <name type="scientific">Nephila pilipes</name>
    <name type="common">Giant wood spider</name>
    <name type="synonym">Nephila maculata</name>
    <dbReference type="NCBI Taxonomy" id="299642"/>
    <lineage>
        <taxon>Eukaryota</taxon>
        <taxon>Metazoa</taxon>
        <taxon>Ecdysozoa</taxon>
        <taxon>Arthropoda</taxon>
        <taxon>Chelicerata</taxon>
        <taxon>Arachnida</taxon>
        <taxon>Araneae</taxon>
        <taxon>Araneomorphae</taxon>
        <taxon>Entelegynae</taxon>
        <taxon>Araneoidea</taxon>
        <taxon>Nephilidae</taxon>
        <taxon>Nephila</taxon>
    </lineage>
</organism>
<evidence type="ECO:0000313" key="3">
    <source>
        <dbReference type="Proteomes" id="UP000887013"/>
    </source>
</evidence>
<protein>
    <submittedName>
        <fullName evidence="2">Uncharacterized protein</fullName>
    </submittedName>
</protein>
<proteinExistence type="predicted"/>
<comment type="caution">
    <text evidence="2">The sequence shown here is derived from an EMBL/GenBank/DDBJ whole genome shotgun (WGS) entry which is preliminary data.</text>
</comment>
<dbReference type="EMBL" id="BMAW01100899">
    <property type="protein sequence ID" value="GFS97208.1"/>
    <property type="molecule type" value="Genomic_DNA"/>
</dbReference>
<dbReference type="Proteomes" id="UP000887013">
    <property type="component" value="Unassembled WGS sequence"/>
</dbReference>
<gene>
    <name evidence="2" type="ORF">NPIL_278741</name>
</gene>